<name>A0A074YVQ9_OPIVI</name>
<proteinExistence type="predicted"/>
<gene>
    <name evidence="1" type="ORF">T265_12126</name>
</gene>
<keyword evidence="2" id="KW-1185">Reference proteome</keyword>
<dbReference type="AlphaFoldDB" id="A0A074YVQ9"/>
<dbReference type="KEGG" id="ovi:T265_12126"/>
<dbReference type="CTD" id="20326294"/>
<evidence type="ECO:0000313" key="2">
    <source>
        <dbReference type="Proteomes" id="UP000054324"/>
    </source>
</evidence>
<sequence>MTSAAEFAGNGFHTSLPSHCSTASRSLPPFTWLCENSFSRKSVDWHTQHVAKPAQPMQCDQFICRGSVVRSRPLHFNFPCLGLGDLAVSQPSCFLQVAWQLGTGRVLEPNSFSGRNQPLIPKKLHGMSPINYGSNVTLNNAPSAVQVLLGVILHRLIDYRERQTRESQVGFRLGRGCTDHIFTLR</sequence>
<reference evidence="1 2" key="1">
    <citation type="submission" date="2013-11" db="EMBL/GenBank/DDBJ databases">
        <title>Opisthorchis viverrini - life in the bile duct.</title>
        <authorList>
            <person name="Young N.D."/>
            <person name="Nagarajan N."/>
            <person name="Lin S.J."/>
            <person name="Korhonen P.K."/>
            <person name="Jex A.R."/>
            <person name="Hall R.S."/>
            <person name="Safavi-Hemami H."/>
            <person name="Kaewkong W."/>
            <person name="Bertrand D."/>
            <person name="Gao S."/>
            <person name="Seet Q."/>
            <person name="Wongkham S."/>
            <person name="Teh B.T."/>
            <person name="Wongkham C."/>
            <person name="Intapan P.M."/>
            <person name="Maleewong W."/>
            <person name="Yang X."/>
            <person name="Hu M."/>
            <person name="Wang Z."/>
            <person name="Hofmann A."/>
            <person name="Sternberg P.W."/>
            <person name="Tan P."/>
            <person name="Wang J."/>
            <person name="Gasser R.B."/>
        </authorList>
    </citation>
    <scope>NUCLEOTIDE SEQUENCE [LARGE SCALE GENOMIC DNA]</scope>
</reference>
<dbReference type="OrthoDB" id="3945418at2759"/>
<dbReference type="RefSeq" id="XP_009177397.1">
    <property type="nucleotide sequence ID" value="XM_009179133.1"/>
</dbReference>
<accession>A0A074YVQ9</accession>
<organism evidence="1 2">
    <name type="scientific">Opisthorchis viverrini</name>
    <name type="common">Southeast Asian liver fluke</name>
    <dbReference type="NCBI Taxonomy" id="6198"/>
    <lineage>
        <taxon>Eukaryota</taxon>
        <taxon>Metazoa</taxon>
        <taxon>Spiralia</taxon>
        <taxon>Lophotrochozoa</taxon>
        <taxon>Platyhelminthes</taxon>
        <taxon>Trematoda</taxon>
        <taxon>Digenea</taxon>
        <taxon>Opisthorchiida</taxon>
        <taxon>Opisthorchiata</taxon>
        <taxon>Opisthorchiidae</taxon>
        <taxon>Opisthorchis</taxon>
    </lineage>
</organism>
<dbReference type="EMBL" id="KL597715">
    <property type="protein sequence ID" value="KER18856.1"/>
    <property type="molecule type" value="Genomic_DNA"/>
</dbReference>
<dbReference type="Proteomes" id="UP000054324">
    <property type="component" value="Unassembled WGS sequence"/>
</dbReference>
<protein>
    <submittedName>
        <fullName evidence="1">Uncharacterized protein</fullName>
    </submittedName>
</protein>
<dbReference type="GeneID" id="20326294"/>
<evidence type="ECO:0000313" key="1">
    <source>
        <dbReference type="EMBL" id="KER18856.1"/>
    </source>
</evidence>